<evidence type="ECO:0000313" key="3">
    <source>
        <dbReference type="Proteomes" id="UP000055702"/>
    </source>
</evidence>
<name>A0A119CZK9_SHEFR</name>
<accession>A0A119CZK9</accession>
<evidence type="ECO:0000256" key="1">
    <source>
        <dbReference type="SAM" id="Phobius"/>
    </source>
</evidence>
<feature type="transmembrane region" description="Helical" evidence="1">
    <location>
        <begin position="12"/>
        <end position="33"/>
    </location>
</feature>
<sequence>MVYIIKPLKQRGQSLVLSLILMSFAAMTILYSYNTSKLNIESTKLQHTADNAAYSVATIAARDFNFKAYTNRASVANQVAIAQMVGLSSWFNMTEVFAQNACTALCWVPYLGQVLSGIESAVGAINTVAQPVFEALIFAENTILHALNLSQEIVHYAGALGSVSTAQKVVAANDANANLDLMQNPLLIVDVHGVWMTFQERHSRNDDESQKTQFNDFKVVILKSRDPFSTQRTYKLDFPWTFDFAIFETWKTLKAGGSELVSGSAGSAETWTSMDTISFHYSTFDCSLFSCGWDTEEIELGWGATRSDSRSSVSSFNNNSYWGESRDKNSEASNYADDEEETRGFYSGVQSFYGLSNNAFQKNQTDNIAVVVSKAQNMLRTTSSVSIASSNLNPAVDEELSGDRLSALSTAQAYYSRPRDLMSLSSSWARSDNQHEYGNLYNPFWLSRLSESTTTERSAVLLLTETL</sequence>
<dbReference type="EMBL" id="LRDC01000022">
    <property type="protein sequence ID" value="KVX01524.1"/>
    <property type="molecule type" value="Genomic_DNA"/>
</dbReference>
<dbReference type="Proteomes" id="UP000055702">
    <property type="component" value="Unassembled WGS sequence"/>
</dbReference>
<dbReference type="AlphaFoldDB" id="A0A119CZK9"/>
<reference evidence="2 3" key="1">
    <citation type="submission" date="2016-01" db="EMBL/GenBank/DDBJ databases">
        <title>Draft genome of the antarctic isolate Shewanella frigidimarina Ag06-30.</title>
        <authorList>
            <person name="Parmeciano Di Noto G."/>
            <person name="Vazquez S."/>
            <person name="Mac Cormack W."/>
            <person name="Iriarte A."/>
            <person name="Quiroga C."/>
        </authorList>
    </citation>
    <scope>NUCLEOTIDE SEQUENCE [LARGE SCALE GENOMIC DNA]</scope>
    <source>
        <strain evidence="2 3">Ag06-30</strain>
    </source>
</reference>
<dbReference type="RefSeq" id="WP_059746183.1">
    <property type="nucleotide sequence ID" value="NZ_LRDC01000022.1"/>
</dbReference>
<gene>
    <name evidence="2" type="ORF">AWJ07_17450</name>
</gene>
<protein>
    <submittedName>
        <fullName evidence="2">Uncharacterized protein</fullName>
    </submittedName>
</protein>
<proteinExistence type="predicted"/>
<organism evidence="2">
    <name type="scientific">Shewanella frigidimarina</name>
    <dbReference type="NCBI Taxonomy" id="56812"/>
    <lineage>
        <taxon>Bacteria</taxon>
        <taxon>Pseudomonadati</taxon>
        <taxon>Pseudomonadota</taxon>
        <taxon>Gammaproteobacteria</taxon>
        <taxon>Alteromonadales</taxon>
        <taxon>Shewanellaceae</taxon>
        <taxon>Shewanella</taxon>
    </lineage>
</organism>
<comment type="caution">
    <text evidence="2">The sequence shown here is derived from an EMBL/GenBank/DDBJ whole genome shotgun (WGS) entry which is preliminary data.</text>
</comment>
<keyword evidence="1" id="KW-0812">Transmembrane</keyword>
<keyword evidence="1" id="KW-0472">Membrane</keyword>
<keyword evidence="1" id="KW-1133">Transmembrane helix</keyword>
<evidence type="ECO:0000313" key="2">
    <source>
        <dbReference type="EMBL" id="KVX01524.1"/>
    </source>
</evidence>